<dbReference type="Gene3D" id="1.20.58.340">
    <property type="entry name" value="Magnesium transport protein CorA, transmembrane region"/>
    <property type="match status" value="2"/>
</dbReference>
<dbReference type="Pfam" id="PF01544">
    <property type="entry name" value="CorA"/>
    <property type="match status" value="1"/>
</dbReference>
<evidence type="ECO:0000256" key="1">
    <source>
        <dbReference type="ARBA" id="ARBA00004651"/>
    </source>
</evidence>
<dbReference type="SUPFAM" id="SSF144083">
    <property type="entry name" value="Magnesium transport protein CorA, transmembrane region"/>
    <property type="match status" value="1"/>
</dbReference>
<evidence type="ECO:0000256" key="7">
    <source>
        <dbReference type="ARBA" id="ARBA00023136"/>
    </source>
</evidence>
<dbReference type="Proteomes" id="UP001606210">
    <property type="component" value="Unassembled WGS sequence"/>
</dbReference>
<keyword evidence="10" id="KW-1185">Reference proteome</keyword>
<evidence type="ECO:0000313" key="10">
    <source>
        <dbReference type="Proteomes" id="UP001606210"/>
    </source>
</evidence>
<evidence type="ECO:0000256" key="5">
    <source>
        <dbReference type="ARBA" id="ARBA00022692"/>
    </source>
</evidence>
<evidence type="ECO:0000256" key="2">
    <source>
        <dbReference type="ARBA" id="ARBA00009765"/>
    </source>
</evidence>
<name>A0ABW7F7I7_9BURK</name>
<gene>
    <name evidence="9" type="ORF">ACG00Y_21920</name>
</gene>
<organism evidence="9 10">
    <name type="scientific">Pelomonas parva</name>
    <dbReference type="NCBI Taxonomy" id="3299032"/>
    <lineage>
        <taxon>Bacteria</taxon>
        <taxon>Pseudomonadati</taxon>
        <taxon>Pseudomonadota</taxon>
        <taxon>Betaproteobacteria</taxon>
        <taxon>Burkholderiales</taxon>
        <taxon>Sphaerotilaceae</taxon>
        <taxon>Roseateles</taxon>
    </lineage>
</organism>
<evidence type="ECO:0000256" key="4">
    <source>
        <dbReference type="ARBA" id="ARBA00022475"/>
    </source>
</evidence>
<evidence type="ECO:0000256" key="3">
    <source>
        <dbReference type="ARBA" id="ARBA00022448"/>
    </source>
</evidence>
<protein>
    <submittedName>
        <fullName evidence="9">Magnesium transporter CorA family protein</fullName>
    </submittedName>
</protein>
<keyword evidence="4" id="KW-1003">Cell membrane</keyword>
<reference evidence="9 10" key="1">
    <citation type="submission" date="2024-08" db="EMBL/GenBank/DDBJ databases">
        <authorList>
            <person name="Lu H."/>
        </authorList>
    </citation>
    <scope>NUCLEOTIDE SEQUENCE [LARGE SCALE GENOMIC DNA]</scope>
    <source>
        <strain evidence="9 10">LYH14W</strain>
    </source>
</reference>
<comment type="caution">
    <text evidence="9">The sequence shown here is derived from an EMBL/GenBank/DDBJ whole genome shotgun (WGS) entry which is preliminary data.</text>
</comment>
<evidence type="ECO:0000256" key="6">
    <source>
        <dbReference type="ARBA" id="ARBA00022989"/>
    </source>
</evidence>
<dbReference type="InterPro" id="IPR045863">
    <property type="entry name" value="CorA_TM1_TM2"/>
</dbReference>
<sequence>MRVFHIEPDRFTELPALPDTLPERGFLWLGYGRREFEVGEATAQQALARWGCGNIVDLHVADLINNQLPSHFDYTSWYDMLVFRRLAAAPGSAELFVDDEHGTLASAQKAMRAIDTSPVGFAVFDRVLVTVHPTDCQVREFFAQKLDRLIEGRDKAPARGSARLPLSPADLMLRMVNHMVDSYLELRRLLTRQLGTLQRVLLDQNSEFNDWPLLLESRDALHRLEDTCEDQRAAIQEWIDALDEWPTDGDPQAARERELLRVRSRDVLEHVERVLTHVRRLESSAESAVQMHFSALGHRTNSIMRTLTVLTAIFLPLNLITGIFGMNFEWMPLIKNPHGFWEAALLIGVVALGLWLLFRRKRYLASGK</sequence>
<keyword evidence="6 8" id="KW-1133">Transmembrane helix</keyword>
<dbReference type="CDD" id="cd12822">
    <property type="entry name" value="TmCorA-like"/>
    <property type="match status" value="1"/>
</dbReference>
<feature type="transmembrane region" description="Helical" evidence="8">
    <location>
        <begin position="340"/>
        <end position="358"/>
    </location>
</feature>
<accession>A0ABW7F7I7</accession>
<evidence type="ECO:0000313" key="9">
    <source>
        <dbReference type="EMBL" id="MFG6432591.1"/>
    </source>
</evidence>
<dbReference type="InterPro" id="IPR045861">
    <property type="entry name" value="CorA_cytoplasmic_dom"/>
</dbReference>
<dbReference type="PANTHER" id="PTHR46494">
    <property type="entry name" value="CORA FAMILY METAL ION TRANSPORTER (EUROFUNG)"/>
    <property type="match status" value="1"/>
</dbReference>
<feature type="transmembrane region" description="Helical" evidence="8">
    <location>
        <begin position="307"/>
        <end position="328"/>
    </location>
</feature>
<dbReference type="InterPro" id="IPR002523">
    <property type="entry name" value="MgTranspt_CorA/ZnTranspt_ZntB"/>
</dbReference>
<keyword evidence="5 8" id="KW-0812">Transmembrane</keyword>
<evidence type="ECO:0000256" key="8">
    <source>
        <dbReference type="SAM" id="Phobius"/>
    </source>
</evidence>
<proteinExistence type="inferred from homology"/>
<keyword evidence="7 8" id="KW-0472">Membrane</keyword>
<comment type="similarity">
    <text evidence="2">Belongs to the CorA metal ion transporter (MIT) (TC 1.A.35) family.</text>
</comment>
<dbReference type="RefSeq" id="WP_394482593.1">
    <property type="nucleotide sequence ID" value="NZ_JBIGHV010000009.1"/>
</dbReference>
<dbReference type="EMBL" id="JBIGHV010000009">
    <property type="protein sequence ID" value="MFG6432591.1"/>
    <property type="molecule type" value="Genomic_DNA"/>
</dbReference>
<dbReference type="PANTHER" id="PTHR46494:SF1">
    <property type="entry name" value="CORA FAMILY METAL ION TRANSPORTER (EUROFUNG)"/>
    <property type="match status" value="1"/>
</dbReference>
<comment type="subcellular location">
    <subcellularLocation>
        <location evidence="1">Cell membrane</location>
        <topology evidence="1">Multi-pass membrane protein</topology>
    </subcellularLocation>
</comment>
<keyword evidence="3" id="KW-0813">Transport</keyword>
<dbReference type="SUPFAM" id="SSF143865">
    <property type="entry name" value="CorA soluble domain-like"/>
    <property type="match status" value="1"/>
</dbReference>